<keyword evidence="3" id="KW-1185">Reference proteome</keyword>
<sequence>MPRHEGAQNPAGSRGEHRRIRLQRIVQLLL</sequence>
<dbReference type="Gramene" id="Pp3c2_38110V3.1">
    <property type="protein sequence ID" value="Pp3c2_38110V3.1"/>
    <property type="gene ID" value="Pp3c2_38110"/>
</dbReference>
<proteinExistence type="predicted"/>
<name>A0A2K1L4L1_PHYPA</name>
<reference evidence="1 3" key="1">
    <citation type="journal article" date="2008" name="Science">
        <title>The Physcomitrella genome reveals evolutionary insights into the conquest of land by plants.</title>
        <authorList>
            <person name="Rensing S."/>
            <person name="Lang D."/>
            <person name="Zimmer A."/>
            <person name="Terry A."/>
            <person name="Salamov A."/>
            <person name="Shapiro H."/>
            <person name="Nishiyama T."/>
            <person name="Perroud P.-F."/>
            <person name="Lindquist E."/>
            <person name="Kamisugi Y."/>
            <person name="Tanahashi T."/>
            <person name="Sakakibara K."/>
            <person name="Fujita T."/>
            <person name="Oishi K."/>
            <person name="Shin-I T."/>
            <person name="Kuroki Y."/>
            <person name="Toyoda A."/>
            <person name="Suzuki Y."/>
            <person name="Hashimoto A."/>
            <person name="Yamaguchi K."/>
            <person name="Sugano A."/>
            <person name="Kohara Y."/>
            <person name="Fujiyama A."/>
            <person name="Anterola A."/>
            <person name="Aoki S."/>
            <person name="Ashton N."/>
            <person name="Barbazuk W.B."/>
            <person name="Barker E."/>
            <person name="Bennetzen J."/>
            <person name="Bezanilla M."/>
            <person name="Blankenship R."/>
            <person name="Cho S.H."/>
            <person name="Dutcher S."/>
            <person name="Estelle M."/>
            <person name="Fawcett J.A."/>
            <person name="Gundlach H."/>
            <person name="Hanada K."/>
            <person name="Heyl A."/>
            <person name="Hicks K.A."/>
            <person name="Hugh J."/>
            <person name="Lohr M."/>
            <person name="Mayer K."/>
            <person name="Melkozernov A."/>
            <person name="Murata T."/>
            <person name="Nelson D."/>
            <person name="Pils B."/>
            <person name="Prigge M."/>
            <person name="Reiss B."/>
            <person name="Renner T."/>
            <person name="Rombauts S."/>
            <person name="Rushton P."/>
            <person name="Sanderfoot A."/>
            <person name="Schween G."/>
            <person name="Shiu S.-H."/>
            <person name="Stueber K."/>
            <person name="Theodoulou F.L."/>
            <person name="Tu H."/>
            <person name="Van de Peer Y."/>
            <person name="Verrier P.J."/>
            <person name="Waters E."/>
            <person name="Wood A."/>
            <person name="Yang L."/>
            <person name="Cove D."/>
            <person name="Cuming A."/>
            <person name="Hasebe M."/>
            <person name="Lucas S."/>
            <person name="Mishler D.B."/>
            <person name="Reski R."/>
            <person name="Grigoriev I."/>
            <person name="Quatrano R.S."/>
            <person name="Boore J.L."/>
        </authorList>
    </citation>
    <scope>NUCLEOTIDE SEQUENCE [LARGE SCALE GENOMIC DNA]</scope>
    <source>
        <strain evidence="2 3">cv. Gransden 2004</strain>
    </source>
</reference>
<protein>
    <submittedName>
        <fullName evidence="1 2">Uncharacterized protein</fullName>
    </submittedName>
</protein>
<evidence type="ECO:0000313" key="1">
    <source>
        <dbReference type="EMBL" id="PNR60979.1"/>
    </source>
</evidence>
<dbReference type="EMBL" id="ABEU02000002">
    <property type="protein sequence ID" value="PNR60979.1"/>
    <property type="molecule type" value="Genomic_DNA"/>
</dbReference>
<evidence type="ECO:0000313" key="3">
    <source>
        <dbReference type="Proteomes" id="UP000006727"/>
    </source>
</evidence>
<dbReference type="AlphaFoldDB" id="A0A2K1L4L1"/>
<organism evidence="1">
    <name type="scientific">Physcomitrium patens</name>
    <name type="common">Spreading-leaved earth moss</name>
    <name type="synonym">Physcomitrella patens</name>
    <dbReference type="NCBI Taxonomy" id="3218"/>
    <lineage>
        <taxon>Eukaryota</taxon>
        <taxon>Viridiplantae</taxon>
        <taxon>Streptophyta</taxon>
        <taxon>Embryophyta</taxon>
        <taxon>Bryophyta</taxon>
        <taxon>Bryophytina</taxon>
        <taxon>Bryopsida</taxon>
        <taxon>Funariidae</taxon>
        <taxon>Funariales</taxon>
        <taxon>Funariaceae</taxon>
        <taxon>Physcomitrium</taxon>
    </lineage>
</organism>
<reference evidence="1 3" key="2">
    <citation type="journal article" date="2018" name="Plant J.">
        <title>The Physcomitrella patens chromosome-scale assembly reveals moss genome structure and evolution.</title>
        <authorList>
            <person name="Lang D."/>
            <person name="Ullrich K.K."/>
            <person name="Murat F."/>
            <person name="Fuchs J."/>
            <person name="Jenkins J."/>
            <person name="Haas F.B."/>
            <person name="Piednoel M."/>
            <person name="Gundlach H."/>
            <person name="Van Bel M."/>
            <person name="Meyberg R."/>
            <person name="Vives C."/>
            <person name="Morata J."/>
            <person name="Symeonidi A."/>
            <person name="Hiss M."/>
            <person name="Muchero W."/>
            <person name="Kamisugi Y."/>
            <person name="Saleh O."/>
            <person name="Blanc G."/>
            <person name="Decker E.L."/>
            <person name="van Gessel N."/>
            <person name="Grimwood J."/>
            <person name="Hayes R.D."/>
            <person name="Graham S.W."/>
            <person name="Gunter L.E."/>
            <person name="McDaniel S.F."/>
            <person name="Hoernstein S.N.W."/>
            <person name="Larsson A."/>
            <person name="Li F.W."/>
            <person name="Perroud P.F."/>
            <person name="Phillips J."/>
            <person name="Ranjan P."/>
            <person name="Rokshar D.S."/>
            <person name="Rothfels C.J."/>
            <person name="Schneider L."/>
            <person name="Shu S."/>
            <person name="Stevenson D.W."/>
            <person name="Thummler F."/>
            <person name="Tillich M."/>
            <person name="Villarreal Aguilar J.C."/>
            <person name="Widiez T."/>
            <person name="Wong G.K."/>
            <person name="Wymore A."/>
            <person name="Zhang Y."/>
            <person name="Zimmer A.D."/>
            <person name="Quatrano R.S."/>
            <person name="Mayer K.F.X."/>
            <person name="Goodstein D."/>
            <person name="Casacuberta J.M."/>
            <person name="Vandepoele K."/>
            <person name="Reski R."/>
            <person name="Cuming A.C."/>
            <person name="Tuskan G.A."/>
            <person name="Maumus F."/>
            <person name="Salse J."/>
            <person name="Schmutz J."/>
            <person name="Rensing S.A."/>
        </authorList>
    </citation>
    <scope>NUCLEOTIDE SEQUENCE [LARGE SCALE GENOMIC DNA]</scope>
    <source>
        <strain evidence="2 3">cv. Gransden 2004</strain>
    </source>
</reference>
<gene>
    <name evidence="1" type="ORF">PHYPA_003772</name>
</gene>
<evidence type="ECO:0000313" key="2">
    <source>
        <dbReference type="EnsemblPlants" id="Pp3c2_38110V3.1"/>
    </source>
</evidence>
<reference evidence="2" key="3">
    <citation type="submission" date="2020-12" db="UniProtKB">
        <authorList>
            <consortium name="EnsemblPlants"/>
        </authorList>
    </citation>
    <scope>IDENTIFICATION</scope>
</reference>
<accession>A0A2K1L4L1</accession>
<dbReference type="InParanoid" id="A0A2K1L4L1"/>
<dbReference type="Proteomes" id="UP000006727">
    <property type="component" value="Chromosome 2"/>
</dbReference>
<dbReference type="EnsemblPlants" id="Pp3c2_38110V3.1">
    <property type="protein sequence ID" value="Pp3c2_38110V3.1"/>
    <property type="gene ID" value="Pp3c2_38110"/>
</dbReference>